<accession>A0ABR0QYZ0</accession>
<dbReference type="EMBL" id="JARKNE010000001">
    <property type="protein sequence ID" value="KAK5844524.1"/>
    <property type="molecule type" value="Genomic_DNA"/>
</dbReference>
<organism evidence="2 3">
    <name type="scientific">Gossypium arboreum</name>
    <name type="common">Tree cotton</name>
    <name type="synonym">Gossypium nanking</name>
    <dbReference type="NCBI Taxonomy" id="29729"/>
    <lineage>
        <taxon>Eukaryota</taxon>
        <taxon>Viridiplantae</taxon>
        <taxon>Streptophyta</taxon>
        <taxon>Embryophyta</taxon>
        <taxon>Tracheophyta</taxon>
        <taxon>Spermatophyta</taxon>
        <taxon>Magnoliopsida</taxon>
        <taxon>eudicotyledons</taxon>
        <taxon>Gunneridae</taxon>
        <taxon>Pentapetalae</taxon>
        <taxon>rosids</taxon>
        <taxon>malvids</taxon>
        <taxon>Malvales</taxon>
        <taxon>Malvaceae</taxon>
        <taxon>Malvoideae</taxon>
        <taxon>Gossypium</taxon>
    </lineage>
</organism>
<dbReference type="Proteomes" id="UP001358586">
    <property type="component" value="Chromosome 1"/>
</dbReference>
<protein>
    <submittedName>
        <fullName evidence="2">Uncharacterized protein</fullName>
    </submittedName>
</protein>
<feature type="compositionally biased region" description="Polar residues" evidence="1">
    <location>
        <begin position="122"/>
        <end position="133"/>
    </location>
</feature>
<feature type="region of interest" description="Disordered" evidence="1">
    <location>
        <begin position="122"/>
        <end position="141"/>
    </location>
</feature>
<evidence type="ECO:0000313" key="2">
    <source>
        <dbReference type="EMBL" id="KAK5844524.1"/>
    </source>
</evidence>
<feature type="compositionally biased region" description="Acidic residues" evidence="1">
    <location>
        <begin position="87"/>
        <end position="104"/>
    </location>
</feature>
<evidence type="ECO:0000256" key="1">
    <source>
        <dbReference type="SAM" id="MobiDB-lite"/>
    </source>
</evidence>
<feature type="region of interest" description="Disordered" evidence="1">
    <location>
        <begin position="64"/>
        <end position="104"/>
    </location>
</feature>
<name>A0ABR0QYZ0_GOSAR</name>
<gene>
    <name evidence="2" type="ORF">PVK06_000664</name>
</gene>
<reference evidence="2 3" key="1">
    <citation type="submission" date="2023-03" db="EMBL/GenBank/DDBJ databases">
        <title>WGS of Gossypium arboreum.</title>
        <authorList>
            <person name="Yu D."/>
        </authorList>
    </citation>
    <scope>NUCLEOTIDE SEQUENCE [LARGE SCALE GENOMIC DNA]</scope>
    <source>
        <tissue evidence="2">Leaf</tissue>
    </source>
</reference>
<evidence type="ECO:0000313" key="3">
    <source>
        <dbReference type="Proteomes" id="UP001358586"/>
    </source>
</evidence>
<feature type="compositionally biased region" description="Acidic residues" evidence="1">
    <location>
        <begin position="66"/>
        <end position="79"/>
    </location>
</feature>
<keyword evidence="3" id="KW-1185">Reference proteome</keyword>
<proteinExistence type="predicted"/>
<comment type="caution">
    <text evidence="2">The sequence shown here is derived from an EMBL/GenBank/DDBJ whole genome shotgun (WGS) entry which is preliminary data.</text>
</comment>
<sequence length="155" mass="17318">MKGKISAKFARRYDEDVETIVTIYCPNGMVNTEYVQLFAKLTDVEPVEDVIPLTQHYEIHPVMIETDLDGEDGFDNNDDSDNKGEDFSDPNVDEVPNDIDNECVDDDENVYAHSIKSLSHGTVARNSPGSHISSIDPDASHAFEFPEYPNIISAH</sequence>